<gene>
    <name evidence="1" type="ORF">PH586_20195</name>
</gene>
<evidence type="ECO:0000313" key="2">
    <source>
        <dbReference type="Proteomes" id="UP001212042"/>
    </source>
</evidence>
<dbReference type="Proteomes" id="UP001212042">
    <property type="component" value="Unassembled WGS sequence"/>
</dbReference>
<name>A0ABT4XKF2_9PSED</name>
<proteinExistence type="predicted"/>
<protein>
    <submittedName>
        <fullName evidence="1">Uncharacterized protein</fullName>
    </submittedName>
</protein>
<reference evidence="1 2" key="1">
    <citation type="submission" date="2023-01" db="EMBL/GenBank/DDBJ databases">
        <title>Pseudomonas SA3-5T sp. nov., isolated from tidal flat sediment.</title>
        <authorList>
            <person name="Kim H.S."/>
            <person name="Kim J.-S."/>
            <person name="Suh M.K."/>
            <person name="Eom M.K."/>
            <person name="Lee J.-S."/>
        </authorList>
    </citation>
    <scope>NUCLEOTIDE SEQUENCE [LARGE SCALE GENOMIC DNA]</scope>
    <source>
        <strain evidence="1 2">SA3-5</strain>
    </source>
</reference>
<sequence length="109" mass="11559">MNALRRLYLVLFLALVLPLQSLAGSLLVGAPCPMSQKAAQLTDCCDEATMQAAGQLCPDMAKCPTAGLPLADSSRLTLKLLPVSSHTLLRGQVVLPSRPLAAPWRPPRA</sequence>
<evidence type="ECO:0000313" key="1">
    <source>
        <dbReference type="EMBL" id="MDA7088706.1"/>
    </source>
</evidence>
<accession>A0ABT4XKF2</accession>
<organism evidence="1 2">
    <name type="scientific">Pseudomonas aestuarii</name>
    <dbReference type="NCBI Taxonomy" id="3018340"/>
    <lineage>
        <taxon>Bacteria</taxon>
        <taxon>Pseudomonadati</taxon>
        <taxon>Pseudomonadota</taxon>
        <taxon>Gammaproteobacteria</taxon>
        <taxon>Pseudomonadales</taxon>
        <taxon>Pseudomonadaceae</taxon>
        <taxon>Pseudomonas</taxon>
    </lineage>
</organism>
<comment type="caution">
    <text evidence="1">The sequence shown here is derived from an EMBL/GenBank/DDBJ whole genome shotgun (WGS) entry which is preliminary data.</text>
</comment>
<dbReference type="RefSeq" id="WP_271349597.1">
    <property type="nucleotide sequence ID" value="NZ_JAQJZJ010000011.1"/>
</dbReference>
<keyword evidence="2" id="KW-1185">Reference proteome</keyword>
<dbReference type="EMBL" id="JAQJZJ010000011">
    <property type="protein sequence ID" value="MDA7088706.1"/>
    <property type="molecule type" value="Genomic_DNA"/>
</dbReference>